<sequence length="141" mass="16312">MQHINTREGTSRSSSPKHQWKTILWSSKDTFRVQLGRLLVHLLSPSQPLEERRKVLELVVQEPKHQEILRDCLHFNPHLQHGPKLGLYLYELLHNHKEELTKEEQKTGGLFMSALKSAGFKCVPPNAPPKPDLMKAIQEVR</sequence>
<evidence type="ECO:0000313" key="2">
    <source>
        <dbReference type="Proteomes" id="UP001295444"/>
    </source>
</evidence>
<protein>
    <submittedName>
        <fullName evidence="1">Lysosomal-trafficking regulator</fullName>
    </submittedName>
</protein>
<name>A0AAD1VSU6_PELCU</name>
<dbReference type="EMBL" id="OW240913">
    <property type="protein sequence ID" value="CAH2251271.1"/>
    <property type="molecule type" value="Genomic_DNA"/>
</dbReference>
<gene>
    <name evidence="1" type="ORF">PECUL_23A042331</name>
</gene>
<dbReference type="Proteomes" id="UP001295444">
    <property type="component" value="Chromosome 02"/>
</dbReference>
<proteinExistence type="predicted"/>
<organism evidence="1 2">
    <name type="scientific">Pelobates cultripes</name>
    <name type="common">Western spadefoot toad</name>
    <dbReference type="NCBI Taxonomy" id="61616"/>
    <lineage>
        <taxon>Eukaryota</taxon>
        <taxon>Metazoa</taxon>
        <taxon>Chordata</taxon>
        <taxon>Craniata</taxon>
        <taxon>Vertebrata</taxon>
        <taxon>Euteleostomi</taxon>
        <taxon>Amphibia</taxon>
        <taxon>Batrachia</taxon>
        <taxon>Anura</taxon>
        <taxon>Pelobatoidea</taxon>
        <taxon>Pelobatidae</taxon>
        <taxon>Pelobates</taxon>
    </lineage>
</organism>
<dbReference type="AlphaFoldDB" id="A0AAD1VSU6"/>
<accession>A0AAD1VSU6</accession>
<evidence type="ECO:0000313" key="1">
    <source>
        <dbReference type="EMBL" id="CAH2251271.1"/>
    </source>
</evidence>
<keyword evidence="2" id="KW-1185">Reference proteome</keyword>
<reference evidence="1" key="1">
    <citation type="submission" date="2022-03" db="EMBL/GenBank/DDBJ databases">
        <authorList>
            <person name="Alioto T."/>
            <person name="Alioto T."/>
            <person name="Gomez Garrido J."/>
        </authorList>
    </citation>
    <scope>NUCLEOTIDE SEQUENCE</scope>
</reference>